<gene>
    <name evidence="3" type="ORF">BJ992_004246</name>
</gene>
<evidence type="ECO:0000259" key="2">
    <source>
        <dbReference type="Pfam" id="PF03235"/>
    </source>
</evidence>
<accession>A0A7X0M7R0</accession>
<feature type="region of interest" description="Disordered" evidence="1">
    <location>
        <begin position="639"/>
        <end position="666"/>
    </location>
</feature>
<dbReference type="PANTHER" id="PTHR37292:SF2">
    <property type="entry name" value="DUF262 DOMAIN-CONTAINING PROTEIN"/>
    <property type="match status" value="1"/>
</dbReference>
<dbReference type="Proteomes" id="UP000555564">
    <property type="component" value="Unassembled WGS sequence"/>
</dbReference>
<reference evidence="3 4" key="1">
    <citation type="submission" date="2020-08" db="EMBL/GenBank/DDBJ databases">
        <title>Sequencing the genomes of 1000 actinobacteria strains.</title>
        <authorList>
            <person name="Klenk H.-P."/>
        </authorList>
    </citation>
    <scope>NUCLEOTIDE SEQUENCE [LARGE SCALE GENOMIC DNA]</scope>
    <source>
        <strain evidence="3 4">DSM 44936</strain>
    </source>
</reference>
<keyword evidence="4" id="KW-1185">Reference proteome</keyword>
<name>A0A7X0M7R0_9ACTN</name>
<feature type="domain" description="GmrSD restriction endonucleases N-terminal" evidence="2">
    <location>
        <begin position="10"/>
        <end position="211"/>
    </location>
</feature>
<protein>
    <recommendedName>
        <fullName evidence="2">GmrSD restriction endonucleases N-terminal domain-containing protein</fullName>
    </recommendedName>
</protein>
<organism evidence="3 4">
    <name type="scientific">Sphaerisporangium rubeum</name>
    <dbReference type="NCBI Taxonomy" id="321317"/>
    <lineage>
        <taxon>Bacteria</taxon>
        <taxon>Bacillati</taxon>
        <taxon>Actinomycetota</taxon>
        <taxon>Actinomycetes</taxon>
        <taxon>Streptosporangiales</taxon>
        <taxon>Streptosporangiaceae</taxon>
        <taxon>Sphaerisporangium</taxon>
    </lineage>
</organism>
<dbReference type="RefSeq" id="WP_184983642.1">
    <property type="nucleotide sequence ID" value="NZ_BAAALO010000038.1"/>
</dbReference>
<evidence type="ECO:0000313" key="3">
    <source>
        <dbReference type="EMBL" id="MBB6474815.1"/>
    </source>
</evidence>
<evidence type="ECO:0000256" key="1">
    <source>
        <dbReference type="SAM" id="MobiDB-lite"/>
    </source>
</evidence>
<sequence length="666" mass="73872">MPVEKAEKDIQTLVGQITSGDIKLPEIQRGYVWKPTQVAKLIESLYRGYPTGSLLFWRTDEIPTTRGIAIGTAQARSAVQPLYLLDGQQRLTSLHRVLNDHIEAQIVFNVETEAFQNQSAATAKDPRWIKVYEVARPGAKQFPLVTRIHAAVPSLDPDLIGERLGQLAAIRSRPFHMEVLTEYPYDEIAQIFVRVNSGRPLKTSDLALATLSARWNGILGKLEDEAAYWAQRHYQDLDIPFLTRALTGTVLGRGLSTWSHGRLVAASDEELERGWATVQRGLRHLIPLLQQNLRVTNSNLISSHIALLPLIVLLGERPDVPLDQETANGILYWFLLANLRNRYSGSTDTRLGQDIPAARGDEPVRQLLGNLGVRGAHLEVTPQDLVGRTVGSPYFFLSFLVAKNAGARDWWYSTEISATAEAGQKIEYHHIHPQATLKSHGNGYSKTEINDLANLAFISAKANRKISDRSPSLYFVDPGLPPLTEQELAAHFVPYDEPLRHADAYRDFLNARRALLAEAMTKLLDRYRPAWLDETAAVADPLAGSSLELVLYQSSWDTGRVVVKAKGHGVEWEGTFGFAELESAVEAADGGLDSDLEIAGEVLPVRVESDTLTIPIGPFLATGTIDAWRKTLEREKADAQPLSQCPVIPPRPWDGERTPFPVTSIE</sequence>
<dbReference type="PANTHER" id="PTHR37292">
    <property type="entry name" value="VNG6097C"/>
    <property type="match status" value="1"/>
</dbReference>
<comment type="caution">
    <text evidence="3">The sequence shown here is derived from an EMBL/GenBank/DDBJ whole genome shotgun (WGS) entry which is preliminary data.</text>
</comment>
<dbReference type="InterPro" id="IPR004919">
    <property type="entry name" value="GmrSD_N"/>
</dbReference>
<evidence type="ECO:0000313" key="4">
    <source>
        <dbReference type="Proteomes" id="UP000555564"/>
    </source>
</evidence>
<dbReference type="Pfam" id="PF03235">
    <property type="entry name" value="GmrSD_N"/>
    <property type="match status" value="1"/>
</dbReference>
<dbReference type="EMBL" id="JACHIU010000001">
    <property type="protein sequence ID" value="MBB6474815.1"/>
    <property type="molecule type" value="Genomic_DNA"/>
</dbReference>
<dbReference type="AlphaFoldDB" id="A0A7X0M7R0"/>
<proteinExistence type="predicted"/>